<dbReference type="Pfam" id="PF20434">
    <property type="entry name" value="BD-FAE"/>
    <property type="match status" value="1"/>
</dbReference>
<dbReference type="PANTHER" id="PTHR48081">
    <property type="entry name" value="AB HYDROLASE SUPERFAMILY PROTEIN C4A8.06C"/>
    <property type="match status" value="1"/>
</dbReference>
<proteinExistence type="predicted"/>
<dbReference type="AlphaFoldDB" id="A0A0W1B541"/>
<evidence type="ECO:0000256" key="1">
    <source>
        <dbReference type="ARBA" id="ARBA00022801"/>
    </source>
</evidence>
<keyword evidence="1 3" id="KW-0378">Hydrolase</keyword>
<organism evidence="3 4">
    <name type="scientific">Paenibacillus etheri</name>
    <dbReference type="NCBI Taxonomy" id="1306852"/>
    <lineage>
        <taxon>Bacteria</taxon>
        <taxon>Bacillati</taxon>
        <taxon>Bacillota</taxon>
        <taxon>Bacilli</taxon>
        <taxon>Bacillales</taxon>
        <taxon>Paenibacillaceae</taxon>
        <taxon>Paenibacillus</taxon>
    </lineage>
</organism>
<evidence type="ECO:0000259" key="2">
    <source>
        <dbReference type="Pfam" id="PF20434"/>
    </source>
</evidence>
<dbReference type="Proteomes" id="UP000054709">
    <property type="component" value="Unassembled WGS sequence"/>
</dbReference>
<gene>
    <name evidence="3" type="ORF">UQ64_04385</name>
</gene>
<protein>
    <submittedName>
        <fullName evidence="3">Alpha/beta hydrolase</fullName>
    </submittedName>
</protein>
<dbReference type="SUPFAM" id="SSF53474">
    <property type="entry name" value="alpha/beta-Hydrolases"/>
    <property type="match status" value="1"/>
</dbReference>
<dbReference type="EMBL" id="LCZJ02000012">
    <property type="protein sequence ID" value="KTD88680.1"/>
    <property type="molecule type" value="Genomic_DNA"/>
</dbReference>
<evidence type="ECO:0000313" key="4">
    <source>
        <dbReference type="Proteomes" id="UP000054709"/>
    </source>
</evidence>
<evidence type="ECO:0000313" key="3">
    <source>
        <dbReference type="EMBL" id="KTD88680.1"/>
    </source>
</evidence>
<dbReference type="InterPro" id="IPR050300">
    <property type="entry name" value="GDXG_lipolytic_enzyme"/>
</dbReference>
<reference evidence="3 4" key="1">
    <citation type="journal article" date="2015" name="Int. Biodeterior. Biodegradation">
        <title>Physiological and genetic screening methods for the isolation of methyl tert-butyl ether-degrading bacteria for bioremediation purposes.</title>
        <authorList>
            <person name="Guisado I.M."/>
            <person name="Purswani J."/>
            <person name="Gonzalez Lopez J."/>
            <person name="Pozo C."/>
        </authorList>
    </citation>
    <scope>NUCLEOTIDE SEQUENCE [LARGE SCALE GENOMIC DNA]</scope>
    <source>
        <strain evidence="3 4">SH7</strain>
    </source>
</reference>
<accession>A0A0W1B541</accession>
<keyword evidence="4" id="KW-1185">Reference proteome</keyword>
<dbReference type="GO" id="GO:0016787">
    <property type="term" value="F:hydrolase activity"/>
    <property type="evidence" value="ECO:0007669"/>
    <property type="project" value="UniProtKB-KW"/>
</dbReference>
<dbReference type="Gene3D" id="3.40.50.1820">
    <property type="entry name" value="alpha/beta hydrolase"/>
    <property type="match status" value="1"/>
</dbReference>
<comment type="caution">
    <text evidence="3">The sequence shown here is derived from an EMBL/GenBank/DDBJ whole genome shotgun (WGS) entry which is preliminary data.</text>
</comment>
<dbReference type="InterPro" id="IPR049492">
    <property type="entry name" value="BD-FAE-like_dom"/>
</dbReference>
<dbReference type="RefSeq" id="WP_060621824.1">
    <property type="nucleotide sequence ID" value="NZ_LCZJ02000012.1"/>
</dbReference>
<feature type="domain" description="BD-FAE-like" evidence="2">
    <location>
        <begin position="23"/>
        <end position="245"/>
    </location>
</feature>
<name>A0A0W1B541_9BACL</name>
<dbReference type="OrthoDB" id="179999at2"/>
<sequence>MKKTIIFKENDQFTIKADFYETNRPQAPAIVYIHGGGLLWGNREDLSEEMIQLYTNNGFALFSIDYRLAPRSTLSDILEDVQDSLLWLVNDGPEQFSIDPSRIAVVGSSAGGFLALCTGMFTHKPRAIVSFYGYGDISAQWALEPSKFYCEKDIVSMEIAKSTVSDQIITSASINERFLLYLYTRQSGRWIEEVTGLNPSLHKEELLKFCPIHHVTKEFPPTLLLHGTNDVDVPYEQSVFMRAALVKEGVPAKLITIPNGEHVFEKDFDNPVVQKALHQVIDFLQFHLAE</sequence>
<dbReference type="InterPro" id="IPR029058">
    <property type="entry name" value="AB_hydrolase_fold"/>
</dbReference>